<reference evidence="2" key="1">
    <citation type="submission" date="2011-06" db="EMBL/GenBank/DDBJ databases">
        <title>The complete genome of plasmid 3 of Runella slithyformis DSM 19594.</title>
        <authorList>
            <consortium name="US DOE Joint Genome Institute (JGI-PGF)"/>
            <person name="Lucas S."/>
            <person name="Han J."/>
            <person name="Lapidus A."/>
            <person name="Bruce D."/>
            <person name="Goodwin L."/>
            <person name="Pitluck S."/>
            <person name="Peters L."/>
            <person name="Kyrpides N."/>
            <person name="Mavromatis K."/>
            <person name="Ivanova N."/>
            <person name="Ovchinnikova G."/>
            <person name="Zhang X."/>
            <person name="Misra M."/>
            <person name="Detter J.C."/>
            <person name="Tapia R."/>
            <person name="Han C."/>
            <person name="Land M."/>
            <person name="Hauser L."/>
            <person name="Markowitz V."/>
            <person name="Cheng J.-F."/>
            <person name="Hugenholtz P."/>
            <person name="Woyke T."/>
            <person name="Wu D."/>
            <person name="Tindall B."/>
            <person name="Faehrich R."/>
            <person name="Brambilla E."/>
            <person name="Klenk H.-P."/>
            <person name="Eisen J.A."/>
        </authorList>
    </citation>
    <scope>NUCLEOTIDE SEQUENCE [LARGE SCALE GENOMIC DNA]</scope>
    <source>
        <strain evidence="2">ATCC 29530 / DSM 19594 / LMG 11500 / NCIMB 11436 / LSU 4</strain>
        <plasmid evidence="2">pRUNSL03</plasmid>
    </source>
</reference>
<evidence type="ECO:0000313" key="1">
    <source>
        <dbReference type="EMBL" id="AEI52122.1"/>
    </source>
</evidence>
<protein>
    <submittedName>
        <fullName evidence="1">Uncharacterized protein</fullName>
    </submittedName>
</protein>
<dbReference type="AlphaFoldDB" id="A0A7U3ZRN1"/>
<dbReference type="Proteomes" id="UP000000493">
    <property type="component" value="Plasmid pRUNSL03"/>
</dbReference>
<sequence>MEHILTEFRSAYFIDAACKRLETTSDESNAVEGFRKEFGAQLRREELSVFNYIEKGDKDGLIQMLFDCQKYYEDRLAKIKNQMNDAFLSNPNSMSTIHIKKIHTDFLEKIKLETLLDFKNELLKRLGEV</sequence>
<dbReference type="EMBL" id="CP002862">
    <property type="protein sequence ID" value="AEI52122.1"/>
    <property type="molecule type" value="Genomic_DNA"/>
</dbReference>
<gene>
    <name evidence="1" type="ordered locus">Runsl_5825</name>
</gene>
<dbReference type="KEGG" id="rsi:Runsl_5825"/>
<keyword evidence="2" id="KW-1185">Reference proteome</keyword>
<keyword evidence="1" id="KW-0614">Plasmid</keyword>
<geneLocation type="plasmid" evidence="1 2">
    <name>pRUNSL03</name>
</geneLocation>
<organism evidence="1 2">
    <name type="scientific">Runella slithyformis (strain ATCC 29530 / DSM 19594 / LMG 11500 / NCIMB 11436 / LSU 4)</name>
    <dbReference type="NCBI Taxonomy" id="761193"/>
    <lineage>
        <taxon>Bacteria</taxon>
        <taxon>Pseudomonadati</taxon>
        <taxon>Bacteroidota</taxon>
        <taxon>Cytophagia</taxon>
        <taxon>Cytophagales</taxon>
        <taxon>Spirosomataceae</taxon>
        <taxon>Runella</taxon>
    </lineage>
</organism>
<evidence type="ECO:0000313" key="2">
    <source>
        <dbReference type="Proteomes" id="UP000000493"/>
    </source>
</evidence>
<proteinExistence type="predicted"/>
<name>A0A7U3ZRN1_RUNSL</name>
<reference evidence="1 2" key="2">
    <citation type="journal article" date="2012" name="Stand. Genomic Sci.">
        <title>Complete genome sequence of the aquatic bacterium Runella slithyformis type strain (LSU 4(T)).</title>
        <authorList>
            <person name="Copeland A."/>
            <person name="Zhang X."/>
            <person name="Misra M."/>
            <person name="Lapidus A."/>
            <person name="Nolan M."/>
            <person name="Lucas S."/>
            <person name="Deshpande S."/>
            <person name="Cheng J.F."/>
            <person name="Tapia R."/>
            <person name="Goodwin L.A."/>
            <person name="Pitluck S."/>
            <person name="Liolios K."/>
            <person name="Pagani I."/>
            <person name="Ivanova N."/>
            <person name="Mikhailova N."/>
            <person name="Pati A."/>
            <person name="Chen A."/>
            <person name="Palaniappan K."/>
            <person name="Land M."/>
            <person name="Hauser L."/>
            <person name="Pan C."/>
            <person name="Jeffries C.D."/>
            <person name="Detter J.C."/>
            <person name="Brambilla E.M."/>
            <person name="Rohde M."/>
            <person name="Djao O.D."/>
            <person name="Goker M."/>
            <person name="Sikorski J."/>
            <person name="Tindall B.J."/>
            <person name="Woyke T."/>
            <person name="Bristow J."/>
            <person name="Eisen J.A."/>
            <person name="Markowitz V."/>
            <person name="Hugenholtz P."/>
            <person name="Kyrpides N.C."/>
            <person name="Klenk H.P."/>
            <person name="Mavromatis K."/>
        </authorList>
    </citation>
    <scope>NUCLEOTIDE SEQUENCE [LARGE SCALE GENOMIC DNA]</scope>
    <source>
        <strain evidence="2">ATCC 29530 / DSM 19594 / LMG 11500 / NCIMB 11436 / LSU 4</strain>
    </source>
</reference>
<accession>A0A7U3ZRN1</accession>